<dbReference type="Proteomes" id="UP000824164">
    <property type="component" value="Unassembled WGS sequence"/>
</dbReference>
<evidence type="ECO:0000259" key="13">
    <source>
        <dbReference type="PROSITE" id="PS51846"/>
    </source>
</evidence>
<evidence type="ECO:0000256" key="9">
    <source>
        <dbReference type="PROSITE-ProRule" id="PRU00703"/>
    </source>
</evidence>
<name>A0A9D1HG94_9FIRM</name>
<organism evidence="14 15">
    <name type="scientific">Candidatus Onthocola gallistercoris</name>
    <dbReference type="NCBI Taxonomy" id="2840876"/>
    <lineage>
        <taxon>Bacteria</taxon>
        <taxon>Bacillati</taxon>
        <taxon>Bacillota</taxon>
        <taxon>Bacilli</taxon>
        <taxon>Candidatus Onthocola</taxon>
    </lineage>
</organism>
<dbReference type="InterPro" id="IPR046342">
    <property type="entry name" value="CBS_dom_sf"/>
</dbReference>
<keyword evidence="8 10" id="KW-0472">Membrane</keyword>
<dbReference type="InterPro" id="IPR044751">
    <property type="entry name" value="Ion_transp-like_CBS"/>
</dbReference>
<dbReference type="EMBL" id="DVLT01000001">
    <property type="protein sequence ID" value="HIU01642.1"/>
    <property type="molecule type" value="Genomic_DNA"/>
</dbReference>
<dbReference type="FunFam" id="3.10.580.10:FF:000002">
    <property type="entry name" value="Magnesium/cobalt efflux protein CorC"/>
    <property type="match status" value="1"/>
</dbReference>
<accession>A0A9D1HG94</accession>
<dbReference type="Gene3D" id="3.10.580.10">
    <property type="entry name" value="CBS-domain"/>
    <property type="match status" value="1"/>
</dbReference>
<proteinExistence type="inferred from homology"/>
<dbReference type="InterPro" id="IPR036318">
    <property type="entry name" value="FAD-bd_PCMH-like_sf"/>
</dbReference>
<evidence type="ECO:0000256" key="2">
    <source>
        <dbReference type="ARBA" id="ARBA00006337"/>
    </source>
</evidence>
<dbReference type="InterPro" id="IPR051676">
    <property type="entry name" value="UPF0053_domain"/>
</dbReference>
<evidence type="ECO:0000256" key="6">
    <source>
        <dbReference type="ARBA" id="ARBA00022989"/>
    </source>
</evidence>
<evidence type="ECO:0000256" key="10">
    <source>
        <dbReference type="PROSITE-ProRule" id="PRU01193"/>
    </source>
</evidence>
<dbReference type="InterPro" id="IPR005170">
    <property type="entry name" value="Transptr-assoc_dom"/>
</dbReference>
<evidence type="ECO:0000256" key="8">
    <source>
        <dbReference type="ARBA" id="ARBA00023136"/>
    </source>
</evidence>
<comment type="caution">
    <text evidence="14">The sequence shown here is derived from an EMBL/GenBank/DDBJ whole genome shotgun (WGS) entry which is preliminary data.</text>
</comment>
<keyword evidence="4 10" id="KW-0812">Transmembrane</keyword>
<reference evidence="14" key="1">
    <citation type="submission" date="2020-10" db="EMBL/GenBank/DDBJ databases">
        <authorList>
            <person name="Gilroy R."/>
        </authorList>
    </citation>
    <scope>NUCLEOTIDE SEQUENCE</scope>
    <source>
        <strain evidence="14">CHK187-14744</strain>
    </source>
</reference>
<dbReference type="GO" id="GO:0050660">
    <property type="term" value="F:flavin adenine dinucleotide binding"/>
    <property type="evidence" value="ECO:0007669"/>
    <property type="project" value="InterPro"/>
</dbReference>
<feature type="transmembrane region" description="Helical" evidence="11">
    <location>
        <begin position="103"/>
        <end position="123"/>
    </location>
</feature>
<dbReference type="InterPro" id="IPR000644">
    <property type="entry name" value="CBS_dom"/>
</dbReference>
<dbReference type="Pfam" id="PF03471">
    <property type="entry name" value="CorC_HlyC"/>
    <property type="match status" value="1"/>
</dbReference>
<evidence type="ECO:0000259" key="12">
    <source>
        <dbReference type="PROSITE" id="PS51371"/>
    </source>
</evidence>
<evidence type="ECO:0000256" key="4">
    <source>
        <dbReference type="ARBA" id="ARBA00022692"/>
    </source>
</evidence>
<keyword evidence="7 9" id="KW-0129">CBS domain</keyword>
<reference evidence="14" key="2">
    <citation type="journal article" date="2021" name="PeerJ">
        <title>Extensive microbial diversity within the chicken gut microbiome revealed by metagenomics and culture.</title>
        <authorList>
            <person name="Gilroy R."/>
            <person name="Ravi A."/>
            <person name="Getino M."/>
            <person name="Pursley I."/>
            <person name="Horton D.L."/>
            <person name="Alikhan N.F."/>
            <person name="Baker D."/>
            <person name="Gharbi K."/>
            <person name="Hall N."/>
            <person name="Watson M."/>
            <person name="Adriaenssens E.M."/>
            <person name="Foster-Nyarko E."/>
            <person name="Jarju S."/>
            <person name="Secka A."/>
            <person name="Antonio M."/>
            <person name="Oren A."/>
            <person name="Chaudhuri R.R."/>
            <person name="La Ragione R."/>
            <person name="Hildebrand F."/>
            <person name="Pallen M.J."/>
        </authorList>
    </citation>
    <scope>NUCLEOTIDE SEQUENCE</scope>
    <source>
        <strain evidence="14">CHK187-14744</strain>
    </source>
</reference>
<dbReference type="PROSITE" id="PS51846">
    <property type="entry name" value="CNNM"/>
    <property type="match status" value="1"/>
</dbReference>
<keyword evidence="5" id="KW-0677">Repeat</keyword>
<dbReference type="SUPFAM" id="SSF56176">
    <property type="entry name" value="FAD-binding/transporter-associated domain-like"/>
    <property type="match status" value="1"/>
</dbReference>
<dbReference type="GO" id="GO:0005886">
    <property type="term" value="C:plasma membrane"/>
    <property type="evidence" value="ECO:0007669"/>
    <property type="project" value="UniProtKB-SubCell"/>
</dbReference>
<dbReference type="SUPFAM" id="SSF54631">
    <property type="entry name" value="CBS-domain pair"/>
    <property type="match status" value="1"/>
</dbReference>
<dbReference type="SMART" id="SM01091">
    <property type="entry name" value="CorC_HlyC"/>
    <property type="match status" value="1"/>
</dbReference>
<sequence>MLGSILLIIIFTFLNAVFASAEIAVISMKETRLKHLADGGNKRAKMLSRLVEQPSRFLATIQVSITLSGFLNSAFASDNFAGMIVDALLAAGVPIPEKTLNSIAVLVVTVILSYISIVLGELVPKRIAMRHSEALSLGLAPTLYGIGRIFSPIVSLLTASANLLLRLFGINATDEEEQITKEELRMMLNEGNEQGVINTQENEFIQNVFEFNDTVVEQICTHRADVIILDVQDDMRNWEKIIYNNRYSFYPVCEDTKEHIIGVLDTKDYFRLEDKTRDAILEKAIKPAFFVPENMRATRLFAEMKKSRNYFSILLDEYGEMSGIVTLHDLVEELVGEIYEEDEVGTEKIRQLALNAWLIKGDADMDDIRKRLKVTIPGDTFDTFNGFIYSIINKIPEDGSRFTCKACGLIIQVTAVEKHKIVEAIVTLQKPEKHPED</sequence>
<feature type="transmembrane region" description="Helical" evidence="11">
    <location>
        <begin position="135"/>
        <end position="157"/>
    </location>
</feature>
<dbReference type="InterPro" id="IPR002550">
    <property type="entry name" value="CNNM"/>
</dbReference>
<evidence type="ECO:0000256" key="1">
    <source>
        <dbReference type="ARBA" id="ARBA00004651"/>
    </source>
</evidence>
<evidence type="ECO:0000256" key="5">
    <source>
        <dbReference type="ARBA" id="ARBA00022737"/>
    </source>
</evidence>
<feature type="domain" description="CNNM transmembrane" evidence="13">
    <location>
        <begin position="1"/>
        <end position="201"/>
    </location>
</feature>
<dbReference type="CDD" id="cd04590">
    <property type="entry name" value="CBS_pair_CorC_HlyC_assoc"/>
    <property type="match status" value="1"/>
</dbReference>
<comment type="similarity">
    <text evidence="2">Belongs to the UPF0053 family.</text>
</comment>
<evidence type="ECO:0000313" key="15">
    <source>
        <dbReference type="Proteomes" id="UP000824164"/>
    </source>
</evidence>
<keyword evidence="6 10" id="KW-1133">Transmembrane helix</keyword>
<dbReference type="InterPro" id="IPR016169">
    <property type="entry name" value="FAD-bd_PCMH_sub2"/>
</dbReference>
<feature type="domain" description="CBS" evidence="12">
    <location>
        <begin position="284"/>
        <end position="343"/>
    </location>
</feature>
<evidence type="ECO:0000256" key="3">
    <source>
        <dbReference type="ARBA" id="ARBA00022475"/>
    </source>
</evidence>
<dbReference type="PANTHER" id="PTHR43099:SF5">
    <property type="entry name" value="HLYC_CORC FAMILY TRANSPORTER"/>
    <property type="match status" value="1"/>
</dbReference>
<dbReference type="Pfam" id="PF00571">
    <property type="entry name" value="CBS"/>
    <property type="match status" value="1"/>
</dbReference>
<gene>
    <name evidence="14" type="ORF">IAB63_00120</name>
</gene>
<evidence type="ECO:0000256" key="11">
    <source>
        <dbReference type="SAM" id="Phobius"/>
    </source>
</evidence>
<evidence type="ECO:0000256" key="7">
    <source>
        <dbReference type="ARBA" id="ARBA00023122"/>
    </source>
</evidence>
<dbReference type="AlphaFoldDB" id="A0A9D1HG94"/>
<comment type="subcellular location">
    <subcellularLocation>
        <location evidence="1">Cell membrane</location>
        <topology evidence="1">Multi-pass membrane protein</topology>
    </subcellularLocation>
</comment>
<dbReference type="PANTHER" id="PTHR43099">
    <property type="entry name" value="UPF0053 PROTEIN YRKA"/>
    <property type="match status" value="1"/>
</dbReference>
<protein>
    <submittedName>
        <fullName evidence="14">HlyC/CorC family transporter</fullName>
    </submittedName>
</protein>
<evidence type="ECO:0000313" key="14">
    <source>
        <dbReference type="EMBL" id="HIU01642.1"/>
    </source>
</evidence>
<dbReference type="PROSITE" id="PS51371">
    <property type="entry name" value="CBS"/>
    <property type="match status" value="1"/>
</dbReference>
<keyword evidence="3" id="KW-1003">Cell membrane</keyword>
<dbReference type="Gene3D" id="3.30.465.10">
    <property type="match status" value="1"/>
</dbReference>
<dbReference type="Pfam" id="PF01595">
    <property type="entry name" value="CNNM"/>
    <property type="match status" value="1"/>
</dbReference>